<evidence type="ECO:0000259" key="9">
    <source>
        <dbReference type="Pfam" id="PF05209"/>
    </source>
</evidence>
<dbReference type="STRING" id="946483.Cenrod_1929"/>
<name>U5N9C9_9BURK</name>
<dbReference type="PATRIC" id="fig|946483.4.peg.1944"/>
<comment type="similarity">
    <text evidence="1 6">Belongs to the MinC family.</text>
</comment>
<dbReference type="InterPro" id="IPR005526">
    <property type="entry name" value="Septum_form_inhib_MinC_C"/>
</dbReference>
<evidence type="ECO:0000256" key="3">
    <source>
        <dbReference type="ARBA" id="ARBA00023210"/>
    </source>
</evidence>
<dbReference type="eggNOG" id="COG0850">
    <property type="taxonomic scope" value="Bacteria"/>
</dbReference>
<dbReference type="HOGENOM" id="CLU_067812_0_0_4"/>
<feature type="region of interest" description="Disordered" evidence="7">
    <location>
        <begin position="101"/>
        <end position="156"/>
    </location>
</feature>
<feature type="compositionally biased region" description="Low complexity" evidence="7">
    <location>
        <begin position="109"/>
        <end position="123"/>
    </location>
</feature>
<keyword evidence="3 6" id="KW-0717">Septation</keyword>
<proteinExistence type="inferred from homology"/>
<evidence type="ECO:0000256" key="1">
    <source>
        <dbReference type="ARBA" id="ARBA00006291"/>
    </source>
</evidence>
<evidence type="ECO:0000256" key="7">
    <source>
        <dbReference type="SAM" id="MobiDB-lite"/>
    </source>
</evidence>
<dbReference type="Pfam" id="PF03775">
    <property type="entry name" value="MinC_C"/>
    <property type="match status" value="1"/>
</dbReference>
<gene>
    <name evidence="6 10" type="primary">minC</name>
    <name evidence="10" type="ORF">Cenrod_1929</name>
</gene>
<dbReference type="NCBIfam" id="TIGR01222">
    <property type="entry name" value="minC"/>
    <property type="match status" value="1"/>
</dbReference>
<comment type="function">
    <text evidence="5 6">Cell division inhibitor that blocks the formation of polar Z ring septums. Rapidly oscillates between the poles of the cell to destabilize FtsZ filaments that have formed before they mature into polar Z rings. Prevents FtsZ polymerization.</text>
</comment>
<feature type="domain" description="Septum formation inhibitor MinC N-terminal" evidence="9">
    <location>
        <begin position="5"/>
        <end position="79"/>
    </location>
</feature>
<organism evidence="10 11">
    <name type="scientific">Candidatus Symbiobacter mobilis CR</name>
    <dbReference type="NCBI Taxonomy" id="946483"/>
    <lineage>
        <taxon>Bacteria</taxon>
        <taxon>Pseudomonadati</taxon>
        <taxon>Pseudomonadota</taxon>
        <taxon>Betaproteobacteria</taxon>
        <taxon>Burkholderiales</taxon>
        <taxon>Comamonadaceae</taxon>
    </lineage>
</organism>
<protein>
    <recommendedName>
        <fullName evidence="6">Probable septum site-determining protein MinC</fullName>
    </recommendedName>
</protein>
<dbReference type="HAMAP" id="MF_00267">
    <property type="entry name" value="MinC"/>
    <property type="match status" value="1"/>
</dbReference>
<evidence type="ECO:0000256" key="4">
    <source>
        <dbReference type="ARBA" id="ARBA00023306"/>
    </source>
</evidence>
<evidence type="ECO:0000313" key="11">
    <source>
        <dbReference type="Proteomes" id="UP000017184"/>
    </source>
</evidence>
<evidence type="ECO:0000256" key="2">
    <source>
        <dbReference type="ARBA" id="ARBA00022618"/>
    </source>
</evidence>
<dbReference type="InterPro" id="IPR013033">
    <property type="entry name" value="MinC"/>
</dbReference>
<evidence type="ECO:0000256" key="5">
    <source>
        <dbReference type="ARBA" id="ARBA00025606"/>
    </source>
</evidence>
<dbReference type="RefSeq" id="WP_022774688.1">
    <property type="nucleotide sequence ID" value="NC_022576.1"/>
</dbReference>
<dbReference type="Gene3D" id="3.30.70.260">
    <property type="match status" value="1"/>
</dbReference>
<keyword evidence="4 6" id="KW-0131">Cell cycle</keyword>
<dbReference type="KEGG" id="cbx:Cenrod_1929"/>
<dbReference type="SUPFAM" id="SSF63848">
    <property type="entry name" value="Cell-division inhibitor MinC, C-terminal domain"/>
    <property type="match status" value="1"/>
</dbReference>
<dbReference type="EMBL" id="CP004885">
    <property type="protein sequence ID" value="AGX88007.1"/>
    <property type="molecule type" value="Genomic_DNA"/>
</dbReference>
<comment type="subunit">
    <text evidence="6">Interacts with MinD and FtsZ.</text>
</comment>
<dbReference type="InterPro" id="IPR007874">
    <property type="entry name" value="MinC_N"/>
</dbReference>
<dbReference type="PANTHER" id="PTHR34108:SF1">
    <property type="entry name" value="SEPTUM SITE-DETERMINING PROTEIN MINC"/>
    <property type="match status" value="1"/>
</dbReference>
<feature type="compositionally biased region" description="Low complexity" evidence="7">
    <location>
        <begin position="138"/>
        <end position="156"/>
    </location>
</feature>
<accession>U5N9C9</accession>
<dbReference type="GO" id="GO:0000917">
    <property type="term" value="P:division septum assembly"/>
    <property type="evidence" value="ECO:0007669"/>
    <property type="project" value="UniProtKB-KW"/>
</dbReference>
<dbReference type="PANTHER" id="PTHR34108">
    <property type="entry name" value="SEPTUM SITE-DETERMINING PROTEIN MINC"/>
    <property type="match status" value="1"/>
</dbReference>
<dbReference type="Gene3D" id="2.160.20.70">
    <property type="match status" value="1"/>
</dbReference>
<dbReference type="Proteomes" id="UP000017184">
    <property type="component" value="Chromosome"/>
</dbReference>
<keyword evidence="2 6" id="KW-0132">Cell division</keyword>
<reference evidence="10 11" key="1">
    <citation type="journal article" date="2013" name="Genome Biol.">
        <title>Genomic analysis reveals key aspects of prokaryotic symbiosis in the phototrophic consortium "Chlorochromatium aggregatum".</title>
        <authorList>
            <person name="Liu Z."/>
            <person name="Muller J."/>
            <person name="Li T."/>
            <person name="Alvey R.M."/>
            <person name="Vogl K."/>
            <person name="Frigaard N.U."/>
            <person name="Rockwell N.C."/>
            <person name="Boyd E.S."/>
            <person name="Tomsho L.P."/>
            <person name="Schuster S.C."/>
            <person name="Henke P."/>
            <person name="Rohde M."/>
            <person name="Overmann J."/>
            <person name="Bryant D.A."/>
        </authorList>
    </citation>
    <scope>NUCLEOTIDE SEQUENCE [LARGE SCALE GENOMIC DNA]</scope>
    <source>
        <strain evidence="10">CR</strain>
    </source>
</reference>
<dbReference type="AlphaFoldDB" id="U5N9C9"/>
<dbReference type="InterPro" id="IPR036145">
    <property type="entry name" value="MinC_C_sf"/>
</dbReference>
<evidence type="ECO:0000256" key="6">
    <source>
        <dbReference type="HAMAP-Rule" id="MF_00267"/>
    </source>
</evidence>
<sequence>MGTLFDIKSHFLQSTVLLLRTDALEDVAASLLQRFGPDSQSSGFFDDDPVVLDFQDWDIPPGTALDTLFAALRSCRMRPVAYRSISPALAGALEERGLFSAPAPQRRVPASATPTASTNAEAAQGHGGESAQPAHSGNATTAAAPTHAAPTANTEQAADIAAAVAPPEPPVGPLPPVVVRKPLRSGQKVYARSADLLLLCPVHSGAEAVADGSIYSYAPLKGRAIAGARGDTQARIVTTYLDAELVCIAGVYCTLDGEQASGLRCKPAQVWLSEDGQERLVFDSLGV</sequence>
<dbReference type="GO" id="GO:0000902">
    <property type="term" value="P:cell morphogenesis"/>
    <property type="evidence" value="ECO:0007669"/>
    <property type="project" value="InterPro"/>
</dbReference>
<dbReference type="InterPro" id="IPR016098">
    <property type="entry name" value="CAP/MinC_C"/>
</dbReference>
<evidence type="ECO:0000313" key="10">
    <source>
        <dbReference type="EMBL" id="AGX88007.1"/>
    </source>
</evidence>
<keyword evidence="11" id="KW-1185">Reference proteome</keyword>
<dbReference type="Pfam" id="PF05209">
    <property type="entry name" value="MinC_N"/>
    <property type="match status" value="1"/>
</dbReference>
<dbReference type="GO" id="GO:0051302">
    <property type="term" value="P:regulation of cell division"/>
    <property type="evidence" value="ECO:0007669"/>
    <property type="project" value="InterPro"/>
</dbReference>
<dbReference type="GO" id="GO:1901891">
    <property type="term" value="P:regulation of cell septum assembly"/>
    <property type="evidence" value="ECO:0007669"/>
    <property type="project" value="InterPro"/>
</dbReference>
<feature type="domain" description="Septum formation inhibitor MinC C-terminal" evidence="8">
    <location>
        <begin position="178"/>
        <end position="275"/>
    </location>
</feature>
<evidence type="ECO:0000259" key="8">
    <source>
        <dbReference type="Pfam" id="PF03775"/>
    </source>
</evidence>